<organism evidence="1 2">
    <name type="scientific">Staphylococcus aureus (strain Mu50 / ATCC 700699)</name>
    <dbReference type="NCBI Taxonomy" id="158878"/>
    <lineage>
        <taxon>Bacteria</taxon>
        <taxon>Bacillati</taxon>
        <taxon>Bacillota</taxon>
        <taxon>Bacilli</taxon>
        <taxon>Bacillales</taxon>
        <taxon>Staphylococcaceae</taxon>
        <taxon>Staphylococcus</taxon>
    </lineage>
</organism>
<evidence type="ECO:0000313" key="2">
    <source>
        <dbReference type="Proteomes" id="UP000002481"/>
    </source>
</evidence>
<reference evidence="1 2" key="1">
    <citation type="journal article" date="2001" name="Lancet">
        <title>Whole genome sequencing of meticillin-resistant Staphylococcus aureus.</title>
        <authorList>
            <person name="Kuroda M."/>
            <person name="Ohta T."/>
            <person name="Uchiyama I."/>
            <person name="Baba T."/>
            <person name="Yuzawa H."/>
            <person name="Kobayashi I."/>
            <person name="Cui L."/>
            <person name="Oguchi A."/>
            <person name="Aoki K."/>
            <person name="Nagai Y."/>
            <person name="Lian J."/>
            <person name="Ito T."/>
            <person name="Kanamori M."/>
            <person name="Matsumaru H."/>
            <person name="Maruyama A."/>
            <person name="Murakami H."/>
            <person name="Hosoyama A."/>
            <person name="Mizutani-Ui Y."/>
            <person name="Takahashi N.K."/>
            <person name="Sawano T."/>
            <person name="Inoue R."/>
            <person name="Kaito C."/>
            <person name="Sekimizu K."/>
            <person name="Hirakawa H."/>
            <person name="Kuhara S."/>
            <person name="Goto S."/>
            <person name="Yabuzaki J."/>
            <person name="Kanehisa M."/>
            <person name="Yamashita A."/>
            <person name="Oshima K."/>
            <person name="Furuya K."/>
            <person name="Yoshino C."/>
            <person name="Shiba T."/>
            <person name="Hattori M."/>
            <person name="Ogasawara N."/>
            <person name="Hayashi H."/>
            <person name="Hiramatsu K."/>
        </authorList>
    </citation>
    <scope>NUCLEOTIDE SEQUENCE [LARGE SCALE GENOMIC DNA]</scope>
    <source>
        <strain evidence="2">Mu50 / ATCC 700699</strain>
        <plasmid evidence="1 2">VRSAp</plasmid>
    </source>
</reference>
<name>A0A0H3JNR8_STAAM</name>
<dbReference type="Proteomes" id="UP000002481">
    <property type="component" value="Plasmid VRSAp"/>
</dbReference>
<gene>
    <name evidence="1" type="ordered locus">SAVP011</name>
</gene>
<dbReference type="AlphaFoldDB" id="A0A0H3JNR8"/>
<protein>
    <submittedName>
        <fullName evidence="1">Uncharacterized protein</fullName>
    </submittedName>
</protein>
<proteinExistence type="predicted"/>
<dbReference type="KEGG" id="sav:SAVP011"/>
<dbReference type="EMBL" id="AP003367">
    <property type="protein sequence ID" value="BAB47519.1"/>
    <property type="molecule type" value="Genomic_DNA"/>
</dbReference>
<dbReference type="HOGENOM" id="CLU_3317264_0_0_9"/>
<accession>A0A0H3JNR8</accession>
<geneLocation type="plasmid" evidence="1 2">
    <name>VRSAp</name>
</geneLocation>
<evidence type="ECO:0000313" key="1">
    <source>
        <dbReference type="EMBL" id="BAB47519.1"/>
    </source>
</evidence>
<sequence length="39" mass="4507">MNINSQNPVMSVNESMKIFKAQVMLRNLKLLSEWIVKGD</sequence>
<keyword evidence="1" id="KW-0614">Plasmid</keyword>